<protein>
    <submittedName>
        <fullName evidence="1">Uncharacterized protein</fullName>
    </submittedName>
</protein>
<dbReference type="EMBL" id="UINC01106769">
    <property type="protein sequence ID" value="SVC71657.1"/>
    <property type="molecule type" value="Genomic_DNA"/>
</dbReference>
<dbReference type="AlphaFoldDB" id="A0A382PFL9"/>
<gene>
    <name evidence="1" type="ORF">METZ01_LOCUS324511</name>
</gene>
<evidence type="ECO:0000313" key="1">
    <source>
        <dbReference type="EMBL" id="SVC71657.1"/>
    </source>
</evidence>
<sequence length="160" mass="16592">MPLGMPQLKSGLQSGFAKANTTGLDAGKIIKDGVQSYISNAMDPAGGNFAAMAKINTLDLEIGKIFQKQSPVGAMIGQKIAKKIDGAFMTLQCARQLSIVTTGGLPIFMTKMGKIFMKTPASGAQFGSDIADAINNYTTQIVITAMIPGSPPVVLTGPPA</sequence>
<reference evidence="1" key="1">
    <citation type="submission" date="2018-05" db="EMBL/GenBank/DDBJ databases">
        <authorList>
            <person name="Lanie J.A."/>
            <person name="Ng W.-L."/>
            <person name="Kazmierczak K.M."/>
            <person name="Andrzejewski T.M."/>
            <person name="Davidsen T.M."/>
            <person name="Wayne K.J."/>
            <person name="Tettelin H."/>
            <person name="Glass J.I."/>
            <person name="Rusch D."/>
            <person name="Podicherti R."/>
            <person name="Tsui H.-C.T."/>
            <person name="Winkler M.E."/>
        </authorList>
    </citation>
    <scope>NUCLEOTIDE SEQUENCE</scope>
</reference>
<name>A0A382PFL9_9ZZZZ</name>
<proteinExistence type="predicted"/>
<organism evidence="1">
    <name type="scientific">marine metagenome</name>
    <dbReference type="NCBI Taxonomy" id="408172"/>
    <lineage>
        <taxon>unclassified sequences</taxon>
        <taxon>metagenomes</taxon>
        <taxon>ecological metagenomes</taxon>
    </lineage>
</organism>
<accession>A0A382PFL9</accession>